<reference evidence="1" key="1">
    <citation type="journal article" date="2014" name="Int. J. Syst. Evol. Microbiol.">
        <title>Complete genome sequence of Corynebacterium casei LMG S-19264T (=DSM 44701T), isolated from a smear-ripened cheese.</title>
        <authorList>
            <consortium name="US DOE Joint Genome Institute (JGI-PGF)"/>
            <person name="Walter F."/>
            <person name="Albersmeier A."/>
            <person name="Kalinowski J."/>
            <person name="Ruckert C."/>
        </authorList>
    </citation>
    <scope>NUCLEOTIDE SEQUENCE</scope>
    <source>
        <strain evidence="1">JCM 3090</strain>
    </source>
</reference>
<keyword evidence="2" id="KW-1185">Reference proteome</keyword>
<organism evidence="1 2">
    <name type="scientific">Pilimelia anulata</name>
    <dbReference type="NCBI Taxonomy" id="53371"/>
    <lineage>
        <taxon>Bacteria</taxon>
        <taxon>Bacillati</taxon>
        <taxon>Actinomycetota</taxon>
        <taxon>Actinomycetes</taxon>
        <taxon>Micromonosporales</taxon>
        <taxon>Micromonosporaceae</taxon>
        <taxon>Pilimelia</taxon>
    </lineage>
</organism>
<evidence type="ECO:0000313" key="2">
    <source>
        <dbReference type="Proteomes" id="UP000649739"/>
    </source>
</evidence>
<proteinExistence type="predicted"/>
<comment type="caution">
    <text evidence="1">The sequence shown here is derived from an EMBL/GenBank/DDBJ whole genome shotgun (WGS) entry which is preliminary data.</text>
</comment>
<dbReference type="AlphaFoldDB" id="A0A8J3F7R3"/>
<reference evidence="1" key="2">
    <citation type="submission" date="2020-09" db="EMBL/GenBank/DDBJ databases">
        <authorList>
            <person name="Sun Q."/>
            <person name="Ohkuma M."/>
        </authorList>
    </citation>
    <scope>NUCLEOTIDE SEQUENCE</scope>
    <source>
        <strain evidence="1">JCM 3090</strain>
    </source>
</reference>
<dbReference type="RefSeq" id="WP_189168479.1">
    <property type="nucleotide sequence ID" value="NZ_BMQB01000001.1"/>
</dbReference>
<dbReference type="EMBL" id="BMQB01000001">
    <property type="protein sequence ID" value="GGJ79334.1"/>
    <property type="molecule type" value="Genomic_DNA"/>
</dbReference>
<gene>
    <name evidence="1" type="ORF">GCM10010123_06620</name>
</gene>
<sequence length="69" mass="7178">MDVTDGIALVAADPADAAAEPRDRVEVVDALPTNRYGVGLVRAGAGWAVRATRIENVRHAGDPAAVLTR</sequence>
<dbReference type="Proteomes" id="UP000649739">
    <property type="component" value="Unassembled WGS sequence"/>
</dbReference>
<name>A0A8J3F7R3_9ACTN</name>
<evidence type="ECO:0000313" key="1">
    <source>
        <dbReference type="EMBL" id="GGJ79334.1"/>
    </source>
</evidence>
<accession>A0A8J3F7R3</accession>
<protein>
    <submittedName>
        <fullName evidence="1">Uncharacterized protein</fullName>
    </submittedName>
</protein>